<feature type="region of interest" description="Disordered" evidence="4">
    <location>
        <begin position="597"/>
        <end position="625"/>
    </location>
</feature>
<feature type="compositionally biased region" description="Polar residues" evidence="4">
    <location>
        <begin position="324"/>
        <end position="364"/>
    </location>
</feature>
<comment type="subcellular location">
    <subcellularLocation>
        <location evidence="1">Nucleus</location>
    </subcellularLocation>
</comment>
<dbReference type="Pfam" id="PF16755">
    <property type="entry name" value="Beta-prop_NUP159_NUP214"/>
    <property type="match status" value="1"/>
</dbReference>
<feature type="region of interest" description="Disordered" evidence="4">
    <location>
        <begin position="889"/>
        <end position="914"/>
    </location>
</feature>
<evidence type="ECO:0000256" key="2">
    <source>
        <dbReference type="ARBA" id="ARBA00022448"/>
    </source>
</evidence>
<proteinExistence type="predicted"/>
<evidence type="ECO:0000259" key="5">
    <source>
        <dbReference type="Pfam" id="PF16755"/>
    </source>
</evidence>
<sequence length="1038" mass="114254">MAWSAKGKQIMCGTDTGVLQQIDPEGVVKKEHQPNPENEGKMVVGINWIETAVFIAVYCVPPADDNDTPEYDVCVISKEVPSSPKYQTFGDICFAMPQEGAGSVYFMTPSIKSWGGEFKELITVASSPSMDVVGIGRGSDGDWKKWDLDDTKRATVPGFDSICLGLGLDLTSTAALEPLEEDGPAVQPCPIIYIYTHLGALAAFHILNLQAAKTGAGCPAMVKPADLPESAPKPKASPSATKATVAAPIAATKATAAIPTAAAPTASAGAFGSISKTPVSPFATTAATGSPLSKSTIATPPLQQLKPAGLQKMNFGAPSPLSNPPTTSFAPNPAVTPNPSFQQAKPAASTTTSVRPSPSLQQNKAPAPKQPGIMQKLLQEDKPLKIIRKKSQSEESSAPAPKVSAAMDALSRQLENTYLAMTEELRTLSSHVKETEELIKARELVFEELDQFMRVTTKRIKAASDAKALAESVYKDFVQLRADLIKATTKKDEIGRLLRARQDPNLHDMLQYNELNPAQLSQQARMKASFEVVDKRLVELEDYVETLSLKATRLRQGHDFEGPTLDSIRRAIWNISHTLLQRQDDLDQLSRALDDFSISGSLNPTRDRSKKVSVKESATPNPRASLRGSVALSSMVDQRPITKIKNEMAQALKRVLTRDARVKPIFTSLSQNGPGGTLSMIPRTQAPEFIPAPEPRRAEAKKRLSAVISPPSEQQAVTTPAADATLPAFPSPGFASPGFASPGFASPGFAATSQSFQSPTTAMDAPKAFTGFQVPTPFKAPQNTPPAFGFAETLSQQRYEEKDYEEAFKDGNAQDEQEHYEGEEEEEEEEEEEDEEVEEEEGEEEEEQARSNERYTHYVHDGQEYELEEGSEPETWDLRLTSGIMTGMMIKKKKNKRRPRKNRRRMSRGRRKQRVFRCSKAFSCQVRQKQIQKLRKRHGQRQGSNSQQLPLPRQEQEPRLMLDIRSLLQIQNSPRIRLRQPKPSLPLVPYLAIIRLVLKRHSALVKLLRRHPLPLLQLHLKKPSHQMGKVSLVSPLLK</sequence>
<dbReference type="InterPro" id="IPR015943">
    <property type="entry name" value="WD40/YVTN_repeat-like_dom_sf"/>
</dbReference>
<protein>
    <recommendedName>
        <fullName evidence="5">Nucleoporin Nup159/Nup146 N-terminal domain-containing protein</fullName>
    </recommendedName>
</protein>
<reference evidence="6 7" key="1">
    <citation type="submission" date="2016-07" db="EMBL/GenBank/DDBJ databases">
        <title>Pervasive Adenine N6-methylation of Active Genes in Fungi.</title>
        <authorList>
            <consortium name="DOE Joint Genome Institute"/>
            <person name="Mondo S.J."/>
            <person name="Dannebaum R.O."/>
            <person name="Kuo R.C."/>
            <person name="Labutti K."/>
            <person name="Haridas S."/>
            <person name="Kuo A."/>
            <person name="Salamov A."/>
            <person name="Ahrendt S.R."/>
            <person name="Lipzen A."/>
            <person name="Sullivan W."/>
            <person name="Andreopoulos W.B."/>
            <person name="Clum A."/>
            <person name="Lindquist E."/>
            <person name="Daum C."/>
            <person name="Ramamoorthy G.K."/>
            <person name="Gryganskyi A."/>
            <person name="Culley D."/>
            <person name="Magnuson J.K."/>
            <person name="James T.Y."/>
            <person name="O'Malley M.A."/>
            <person name="Stajich J.E."/>
            <person name="Spatafora J.W."/>
            <person name="Visel A."/>
            <person name="Grigoriev I.V."/>
        </authorList>
    </citation>
    <scope>NUCLEOTIDE SEQUENCE [LARGE SCALE GENOMIC DNA]</scope>
    <source>
        <strain evidence="6 7">NRRL 3116</strain>
    </source>
</reference>
<evidence type="ECO:0000256" key="3">
    <source>
        <dbReference type="ARBA" id="ARBA00023242"/>
    </source>
</evidence>
<organism evidence="6 7">
    <name type="scientific">Lobosporangium transversale</name>
    <dbReference type="NCBI Taxonomy" id="64571"/>
    <lineage>
        <taxon>Eukaryota</taxon>
        <taxon>Fungi</taxon>
        <taxon>Fungi incertae sedis</taxon>
        <taxon>Mucoromycota</taxon>
        <taxon>Mortierellomycotina</taxon>
        <taxon>Mortierellomycetes</taxon>
        <taxon>Mortierellales</taxon>
        <taxon>Mortierellaceae</taxon>
        <taxon>Lobosporangium</taxon>
    </lineage>
</organism>
<dbReference type="Gene3D" id="2.130.10.10">
    <property type="entry name" value="YVTN repeat-like/Quinoprotein amine dehydrogenase"/>
    <property type="match status" value="1"/>
</dbReference>
<dbReference type="InterPro" id="IPR039462">
    <property type="entry name" value="Nup159/Nup146_N"/>
</dbReference>
<feature type="compositionally biased region" description="Basic and acidic residues" evidence="4">
    <location>
        <begin position="848"/>
        <end position="857"/>
    </location>
</feature>
<evidence type="ECO:0000256" key="1">
    <source>
        <dbReference type="ARBA" id="ARBA00004123"/>
    </source>
</evidence>
<accession>A0A1Y2GNX1</accession>
<dbReference type="GO" id="GO:0005634">
    <property type="term" value="C:nucleus"/>
    <property type="evidence" value="ECO:0007669"/>
    <property type="project" value="UniProtKB-SubCell"/>
</dbReference>
<dbReference type="GeneID" id="33572804"/>
<feature type="region of interest" description="Disordered" evidence="4">
    <location>
        <begin position="811"/>
        <end position="857"/>
    </location>
</feature>
<feature type="region of interest" description="Disordered" evidence="4">
    <location>
        <begin position="929"/>
        <end position="956"/>
    </location>
</feature>
<dbReference type="Proteomes" id="UP000193648">
    <property type="component" value="Unassembled WGS sequence"/>
</dbReference>
<dbReference type="SUPFAM" id="SSF117289">
    <property type="entry name" value="Nucleoporin domain"/>
    <property type="match status" value="1"/>
</dbReference>
<gene>
    <name evidence="6" type="ORF">BCR41DRAFT_65731</name>
</gene>
<dbReference type="RefSeq" id="XP_021881302.1">
    <property type="nucleotide sequence ID" value="XM_022030963.1"/>
</dbReference>
<name>A0A1Y2GNX1_9FUNG</name>
<keyword evidence="7" id="KW-1185">Reference proteome</keyword>
<dbReference type="OrthoDB" id="248320at2759"/>
<evidence type="ECO:0000313" key="6">
    <source>
        <dbReference type="EMBL" id="ORZ15554.1"/>
    </source>
</evidence>
<evidence type="ECO:0000256" key="4">
    <source>
        <dbReference type="SAM" id="MobiDB-lite"/>
    </source>
</evidence>
<feature type="compositionally biased region" description="Basic residues" evidence="4">
    <location>
        <begin position="930"/>
        <end position="940"/>
    </location>
</feature>
<dbReference type="InParanoid" id="A0A1Y2GNX1"/>
<dbReference type="EMBL" id="MCFF01000019">
    <property type="protein sequence ID" value="ORZ15554.1"/>
    <property type="molecule type" value="Genomic_DNA"/>
</dbReference>
<evidence type="ECO:0000313" key="7">
    <source>
        <dbReference type="Proteomes" id="UP000193648"/>
    </source>
</evidence>
<keyword evidence="2" id="KW-0813">Transport</keyword>
<keyword evidence="3" id="KW-0539">Nucleus</keyword>
<dbReference type="AlphaFoldDB" id="A0A1Y2GNX1"/>
<comment type="caution">
    <text evidence="6">The sequence shown here is derived from an EMBL/GenBank/DDBJ whole genome shotgun (WGS) entry which is preliminary data.</text>
</comment>
<dbReference type="STRING" id="64571.A0A1Y2GNX1"/>
<feature type="region of interest" description="Disordered" evidence="4">
    <location>
        <begin position="311"/>
        <end position="373"/>
    </location>
</feature>
<feature type="compositionally biased region" description="Acidic residues" evidence="4">
    <location>
        <begin position="821"/>
        <end position="847"/>
    </location>
</feature>
<feature type="compositionally biased region" description="Basic residues" evidence="4">
    <location>
        <begin position="890"/>
        <end position="914"/>
    </location>
</feature>
<feature type="domain" description="Nucleoporin Nup159/Nup146 N-terminal" evidence="5">
    <location>
        <begin position="2"/>
        <end position="201"/>
    </location>
</feature>